<evidence type="ECO:0000313" key="2">
    <source>
        <dbReference type="Proteomes" id="UP001143700"/>
    </source>
</evidence>
<dbReference type="Proteomes" id="UP001143700">
    <property type="component" value="Unassembled WGS sequence"/>
</dbReference>
<reference evidence="1" key="2">
    <citation type="submission" date="2022-10" db="EMBL/GenBank/DDBJ databases">
        <authorList>
            <person name="Kostovova I."/>
            <person name="Moravkova M."/>
            <person name="Pechar R."/>
        </authorList>
    </citation>
    <scope>NUCLEOTIDE SEQUENCE</scope>
    <source>
        <strain evidence="1">M356A</strain>
    </source>
</reference>
<gene>
    <name evidence="1" type="ORF">ODV15_07075</name>
</gene>
<name>A0A9X4ACR7_LACAM</name>
<reference evidence="1" key="1">
    <citation type="journal article" date="2022" name="Microorganisms">
        <title>Antibiotic Susceptibility, Resistance Gene Determinants and Corresponding Genomic Regions in Lactobacillus amylovorus Isolates Derived from Wild Boars and Domestic Pigs.</title>
        <authorList>
            <person name="Moravkova M."/>
            <person name="Kostovova I."/>
            <person name="Kavanova K."/>
            <person name="Pechar R."/>
            <person name="Stanek S."/>
            <person name="Brychta A."/>
            <person name="Zeman M."/>
            <person name="Kubasova T."/>
        </authorList>
    </citation>
    <scope>NUCLEOTIDE SEQUENCE</scope>
    <source>
        <strain evidence="1">M356A</strain>
    </source>
</reference>
<organism evidence="1 2">
    <name type="scientific">Lactobacillus amylovorus</name>
    <dbReference type="NCBI Taxonomy" id="1604"/>
    <lineage>
        <taxon>Bacteria</taxon>
        <taxon>Bacillati</taxon>
        <taxon>Bacillota</taxon>
        <taxon>Bacilli</taxon>
        <taxon>Lactobacillales</taxon>
        <taxon>Lactobacillaceae</taxon>
        <taxon>Lactobacillus</taxon>
    </lineage>
</organism>
<dbReference type="EMBL" id="JAOTGU010000009">
    <property type="protein sequence ID" value="MDB6262309.1"/>
    <property type="molecule type" value="Genomic_DNA"/>
</dbReference>
<evidence type="ECO:0000313" key="1">
    <source>
        <dbReference type="EMBL" id="MDB6262309.1"/>
    </source>
</evidence>
<accession>A0A9X4ACR7</accession>
<proteinExistence type="predicted"/>
<sequence length="129" mass="15164">MWFADNERYGLAKLEDPRLILDFYNKAQVPEIPKTEIHLEVKDEDVDKIVKNVLTTSFNKILDSNNKAESFIQEAVSHIQNKNYTKWDLLFLCEKILYEKVALNSNFKDMKDTINNWASVETFIFDIVT</sequence>
<dbReference type="RefSeq" id="WP_271870205.1">
    <property type="nucleotide sequence ID" value="NZ_JAOTGU010000009.1"/>
</dbReference>
<protein>
    <submittedName>
        <fullName evidence="1">Uncharacterized protein</fullName>
    </submittedName>
</protein>
<dbReference type="AlphaFoldDB" id="A0A9X4ACR7"/>
<comment type="caution">
    <text evidence="1">The sequence shown here is derived from an EMBL/GenBank/DDBJ whole genome shotgun (WGS) entry which is preliminary data.</text>
</comment>